<evidence type="ECO:0000313" key="2">
    <source>
        <dbReference type="Proteomes" id="UP001333110"/>
    </source>
</evidence>
<keyword evidence="2" id="KW-1185">Reference proteome</keyword>
<accession>A0AAN7MI41</accession>
<organism evidence="1 2">
    <name type="scientific">Mycteria americana</name>
    <name type="common">Wood stork</name>
    <dbReference type="NCBI Taxonomy" id="33587"/>
    <lineage>
        <taxon>Eukaryota</taxon>
        <taxon>Metazoa</taxon>
        <taxon>Chordata</taxon>
        <taxon>Craniata</taxon>
        <taxon>Vertebrata</taxon>
        <taxon>Euteleostomi</taxon>
        <taxon>Archelosauria</taxon>
        <taxon>Archosauria</taxon>
        <taxon>Dinosauria</taxon>
        <taxon>Saurischia</taxon>
        <taxon>Theropoda</taxon>
        <taxon>Coelurosauria</taxon>
        <taxon>Aves</taxon>
        <taxon>Neognathae</taxon>
        <taxon>Neoaves</taxon>
        <taxon>Aequornithes</taxon>
        <taxon>Ciconiiformes</taxon>
        <taxon>Ciconiidae</taxon>
        <taxon>Mycteria</taxon>
    </lineage>
</organism>
<name>A0AAN7MI41_MYCAM</name>
<dbReference type="EMBL" id="JAUNZN010000033">
    <property type="protein sequence ID" value="KAK4806880.1"/>
    <property type="molecule type" value="Genomic_DNA"/>
</dbReference>
<dbReference type="GO" id="GO:0003676">
    <property type="term" value="F:nucleic acid binding"/>
    <property type="evidence" value="ECO:0007669"/>
    <property type="project" value="InterPro"/>
</dbReference>
<reference evidence="1 2" key="1">
    <citation type="journal article" date="2023" name="J. Hered.">
        <title>Chromosome-level genome of the wood stork (Mycteria americana) provides insight into avian chromosome evolution.</title>
        <authorList>
            <person name="Flamio R. Jr."/>
            <person name="Ramstad K.M."/>
        </authorList>
    </citation>
    <scope>NUCLEOTIDE SEQUENCE [LARGE SCALE GENOMIC DNA]</scope>
    <source>
        <strain evidence="1">JAX WOST 10</strain>
    </source>
</reference>
<evidence type="ECO:0008006" key="3">
    <source>
        <dbReference type="Google" id="ProtNLM"/>
    </source>
</evidence>
<proteinExistence type="predicted"/>
<dbReference type="Proteomes" id="UP001333110">
    <property type="component" value="Unassembled WGS sequence"/>
</dbReference>
<dbReference type="AlphaFoldDB" id="A0AAN7MI41"/>
<comment type="caution">
    <text evidence="1">The sequence shown here is derived from an EMBL/GenBank/DDBJ whole genome shotgun (WGS) entry which is preliminary data.</text>
</comment>
<protein>
    <recommendedName>
        <fullName evidence="3">Integrase catalytic domain-containing protein</fullName>
    </recommendedName>
</protein>
<sequence>MPLHRLFMNAKRIIIKQAKQLKPLWYRGQWLKYQYGEAWQIDYITLPQTCHGKHHVLKMNTILGLGKQVLWQHGTPERIESDNGTHFRNNLIDTWAKEHGTEWPMEKTMVKQVVPLQPMDDPHTAAGRCALKEAAANGEPMQEHVFWQELQSAGRTHARAVPDVPQPMESAHAGVEEKDQVEERDNWVYWTVWIRWPGTSDPQE</sequence>
<dbReference type="SUPFAM" id="SSF53098">
    <property type="entry name" value="Ribonuclease H-like"/>
    <property type="match status" value="1"/>
</dbReference>
<evidence type="ECO:0000313" key="1">
    <source>
        <dbReference type="EMBL" id="KAK4806880.1"/>
    </source>
</evidence>
<gene>
    <name evidence="1" type="ORF">QYF61_012601</name>
</gene>
<dbReference type="InterPro" id="IPR012337">
    <property type="entry name" value="RNaseH-like_sf"/>
</dbReference>
<dbReference type="Gene3D" id="3.30.420.10">
    <property type="entry name" value="Ribonuclease H-like superfamily/Ribonuclease H"/>
    <property type="match status" value="1"/>
</dbReference>
<dbReference type="InterPro" id="IPR036397">
    <property type="entry name" value="RNaseH_sf"/>
</dbReference>